<comment type="caution">
    <text evidence="2">The sequence shown here is derived from an EMBL/GenBank/DDBJ whole genome shotgun (WGS) entry which is preliminary data.</text>
</comment>
<dbReference type="Pfam" id="PF13481">
    <property type="entry name" value="AAA_25"/>
    <property type="match status" value="1"/>
</dbReference>
<dbReference type="RefSeq" id="WP_237336420.1">
    <property type="nucleotide sequence ID" value="NZ_BAABCM010000008.1"/>
</dbReference>
<reference evidence="3" key="1">
    <citation type="journal article" date="2019" name="Int. J. Syst. Evol. Microbiol.">
        <title>The Global Catalogue of Microorganisms (GCM) 10K type strain sequencing project: providing services to taxonomists for standard genome sequencing and annotation.</title>
        <authorList>
            <consortium name="The Broad Institute Genomics Platform"/>
            <consortium name="The Broad Institute Genome Sequencing Center for Infectious Disease"/>
            <person name="Wu L."/>
            <person name="Ma J."/>
        </authorList>
    </citation>
    <scope>NUCLEOTIDE SEQUENCE [LARGE SCALE GENOMIC DNA]</scope>
    <source>
        <strain evidence="3">JCM 17017</strain>
    </source>
</reference>
<dbReference type="InterPro" id="IPR027417">
    <property type="entry name" value="P-loop_NTPase"/>
</dbReference>
<proteinExistence type="predicted"/>
<dbReference type="Gene3D" id="3.40.50.300">
    <property type="entry name" value="P-loop containing nucleotide triphosphate hydrolases"/>
    <property type="match status" value="1"/>
</dbReference>
<feature type="compositionally biased region" description="Basic and acidic residues" evidence="1">
    <location>
        <begin position="21"/>
        <end position="49"/>
    </location>
</feature>
<dbReference type="EMBL" id="BAABCM010000008">
    <property type="protein sequence ID" value="GAA3829022.1"/>
    <property type="molecule type" value="Genomic_DNA"/>
</dbReference>
<sequence>MATQSLSAFLHAEHDTDDESRDERTALAQERSEEHLIAIARTDDGRDNRPQLAPHLEAAGEWDPYKYFDREDDGPNSWYPEHPDGLYDWLYEDPDGCDSNLKPDLGYREDGQNLVYSGAINWVAGETGHGKSWFALMTALQTIEEGKDVVYIDFDHNFDGLANRLIKMGAHPDYLREHFYYIKPAAPLSDPYAKETFLRMLSFVEPDLVIIDTATEAAVNEGLDLVMNPNHVIEFKNRVLVPITKTGAAALVIDHTGPSERISRYPMGAKHKLAMANGAAYVIEQVVPITSDGQGESRVWLAKDKEEGVKTNSLREHGYPTDGIMELVGILRADGETRQVADLDVYLDMPEVIVERLPTPSRRRHPGARRRGSTGGVNVEGIKACLDRDPNMSKNKIYDEVKGNRKAVLAKVDEVRAARTAET</sequence>
<keyword evidence="3" id="KW-1185">Reference proteome</keyword>
<protein>
    <submittedName>
        <fullName evidence="2">Uncharacterized protein</fullName>
    </submittedName>
</protein>
<name>A0ABP7IXL8_9PSEU</name>
<dbReference type="Proteomes" id="UP001501624">
    <property type="component" value="Unassembled WGS sequence"/>
</dbReference>
<accession>A0ABP7IXL8</accession>
<evidence type="ECO:0000256" key="1">
    <source>
        <dbReference type="SAM" id="MobiDB-lite"/>
    </source>
</evidence>
<gene>
    <name evidence="2" type="ORF">GCM10022380_54470</name>
</gene>
<feature type="region of interest" description="Disordered" evidence="1">
    <location>
        <begin position="1"/>
        <end position="56"/>
    </location>
</feature>
<evidence type="ECO:0000313" key="2">
    <source>
        <dbReference type="EMBL" id="GAA3829022.1"/>
    </source>
</evidence>
<dbReference type="SUPFAM" id="SSF52540">
    <property type="entry name" value="P-loop containing nucleoside triphosphate hydrolases"/>
    <property type="match status" value="1"/>
</dbReference>
<evidence type="ECO:0000313" key="3">
    <source>
        <dbReference type="Proteomes" id="UP001501624"/>
    </source>
</evidence>
<organism evidence="2 3">
    <name type="scientific">Amycolatopsis tucumanensis</name>
    <dbReference type="NCBI Taxonomy" id="401106"/>
    <lineage>
        <taxon>Bacteria</taxon>
        <taxon>Bacillati</taxon>
        <taxon>Actinomycetota</taxon>
        <taxon>Actinomycetes</taxon>
        <taxon>Pseudonocardiales</taxon>
        <taxon>Pseudonocardiaceae</taxon>
        <taxon>Amycolatopsis</taxon>
    </lineage>
</organism>